<gene>
    <name evidence="3" type="ORF">BDQ12DRAFT_651090</name>
</gene>
<dbReference type="AlphaFoldDB" id="A0A5C3LZZ0"/>
<sequence length="672" mass="77824">MPAGKHKATDDLADDPEPPDEEFRETSKPDEEHEDKGRARKKRKPYPSSTETKHGGELVTKKVRGKRGILKQVTEVPLDILFEIFSQLDPIDLLHLARTTKSLRAVMMHPSSASIWRKALANVIDLPGCPDDMQEPKYASLIFETFCHYCLASNVHNIVWETGKRVCSECCFDSNLYTYNFDIEQLPRSITRELVPCVDIKTTEIRPTGRRHKLTRTFYCVKTAKQWNSEYKALVDGDKAKLVEWKRVKRTKRELILAHANLCEEWFSCRSLAQTEKLEQVKEDRIKHITAKLTELGWGEEIQRMDIYEFESHPNIGVKKGLTDRIWENIKPKVVQFMEDVKARRLVREKKNTMKCRQALMEEVRQAYALTCPPNSIIPPATDIYCFKPFLSIIEDTPFNEDVTIESFHDVMHLLPTLIEDWRRRKDRQLLDMIATATTLSDVDEKYLHLATTTFSCIACHYRKCSLTYPRILVHKCASSTYFCLVKWEKSELAELFSNLRRTTWNYGRQINFNTAMYQETRKVVKLCGLDPDTTTVEGMDTLNPIFECVYCYNNIKGRCCLTWRAAPCHILSRHEANTAALKLLDAGLQSAALAQLTQLTFEQQGTYLSDNLFCCVYCQKRGHLIDLKNHIVEIHPKLKTDPRSDIVPVLDEDPALSNNQFYSFFDPWAHY</sequence>
<reference evidence="3 4" key="1">
    <citation type="journal article" date="2019" name="Nat. Ecol. Evol.">
        <title>Megaphylogeny resolves global patterns of mushroom evolution.</title>
        <authorList>
            <person name="Varga T."/>
            <person name="Krizsan K."/>
            <person name="Foldi C."/>
            <person name="Dima B."/>
            <person name="Sanchez-Garcia M."/>
            <person name="Sanchez-Ramirez S."/>
            <person name="Szollosi G.J."/>
            <person name="Szarkandi J.G."/>
            <person name="Papp V."/>
            <person name="Albert L."/>
            <person name="Andreopoulos W."/>
            <person name="Angelini C."/>
            <person name="Antonin V."/>
            <person name="Barry K.W."/>
            <person name="Bougher N.L."/>
            <person name="Buchanan P."/>
            <person name="Buyck B."/>
            <person name="Bense V."/>
            <person name="Catcheside P."/>
            <person name="Chovatia M."/>
            <person name="Cooper J."/>
            <person name="Damon W."/>
            <person name="Desjardin D."/>
            <person name="Finy P."/>
            <person name="Geml J."/>
            <person name="Haridas S."/>
            <person name="Hughes K."/>
            <person name="Justo A."/>
            <person name="Karasinski D."/>
            <person name="Kautmanova I."/>
            <person name="Kiss B."/>
            <person name="Kocsube S."/>
            <person name="Kotiranta H."/>
            <person name="LaButti K.M."/>
            <person name="Lechner B.E."/>
            <person name="Liimatainen K."/>
            <person name="Lipzen A."/>
            <person name="Lukacs Z."/>
            <person name="Mihaltcheva S."/>
            <person name="Morgado L.N."/>
            <person name="Niskanen T."/>
            <person name="Noordeloos M.E."/>
            <person name="Ohm R.A."/>
            <person name="Ortiz-Santana B."/>
            <person name="Ovrebo C."/>
            <person name="Racz N."/>
            <person name="Riley R."/>
            <person name="Savchenko A."/>
            <person name="Shiryaev A."/>
            <person name="Soop K."/>
            <person name="Spirin V."/>
            <person name="Szebenyi C."/>
            <person name="Tomsovsky M."/>
            <person name="Tulloss R.E."/>
            <person name="Uehling J."/>
            <person name="Grigoriev I.V."/>
            <person name="Vagvolgyi C."/>
            <person name="Papp T."/>
            <person name="Martin F.M."/>
            <person name="Miettinen O."/>
            <person name="Hibbett D.S."/>
            <person name="Nagy L.G."/>
        </authorList>
    </citation>
    <scope>NUCLEOTIDE SEQUENCE [LARGE SCALE GENOMIC DNA]</scope>
    <source>
        <strain evidence="3 4">CBS 166.37</strain>
    </source>
</reference>
<feature type="domain" description="F-box" evidence="2">
    <location>
        <begin position="70"/>
        <end position="119"/>
    </location>
</feature>
<evidence type="ECO:0000256" key="1">
    <source>
        <dbReference type="SAM" id="MobiDB-lite"/>
    </source>
</evidence>
<dbReference type="InterPro" id="IPR036047">
    <property type="entry name" value="F-box-like_dom_sf"/>
</dbReference>
<feature type="compositionally biased region" description="Basic and acidic residues" evidence="1">
    <location>
        <begin position="24"/>
        <end position="37"/>
    </location>
</feature>
<dbReference type="SUPFAM" id="SSF81383">
    <property type="entry name" value="F-box domain"/>
    <property type="match status" value="1"/>
</dbReference>
<protein>
    <recommendedName>
        <fullName evidence="2">F-box domain-containing protein</fullName>
    </recommendedName>
</protein>
<feature type="region of interest" description="Disordered" evidence="1">
    <location>
        <begin position="1"/>
        <end position="59"/>
    </location>
</feature>
<dbReference type="OrthoDB" id="2322499at2759"/>
<accession>A0A5C3LZZ0</accession>
<feature type="compositionally biased region" description="Acidic residues" evidence="1">
    <location>
        <begin position="11"/>
        <end position="23"/>
    </location>
</feature>
<dbReference type="EMBL" id="ML213602">
    <property type="protein sequence ID" value="TFK38759.1"/>
    <property type="molecule type" value="Genomic_DNA"/>
</dbReference>
<dbReference type="SMART" id="SM00256">
    <property type="entry name" value="FBOX"/>
    <property type="match status" value="1"/>
</dbReference>
<organism evidence="3 4">
    <name type="scientific">Crucibulum laeve</name>
    <dbReference type="NCBI Taxonomy" id="68775"/>
    <lineage>
        <taxon>Eukaryota</taxon>
        <taxon>Fungi</taxon>
        <taxon>Dikarya</taxon>
        <taxon>Basidiomycota</taxon>
        <taxon>Agaricomycotina</taxon>
        <taxon>Agaricomycetes</taxon>
        <taxon>Agaricomycetidae</taxon>
        <taxon>Agaricales</taxon>
        <taxon>Agaricineae</taxon>
        <taxon>Nidulariaceae</taxon>
        <taxon>Crucibulum</taxon>
    </lineage>
</organism>
<dbReference type="Gene3D" id="1.20.1280.50">
    <property type="match status" value="1"/>
</dbReference>
<dbReference type="InterPro" id="IPR001810">
    <property type="entry name" value="F-box_dom"/>
</dbReference>
<proteinExistence type="predicted"/>
<dbReference type="STRING" id="68775.A0A5C3LZZ0"/>
<keyword evidence="4" id="KW-1185">Reference proteome</keyword>
<evidence type="ECO:0000313" key="3">
    <source>
        <dbReference type="EMBL" id="TFK38759.1"/>
    </source>
</evidence>
<dbReference type="CDD" id="cd09917">
    <property type="entry name" value="F-box_SF"/>
    <property type="match status" value="1"/>
</dbReference>
<name>A0A5C3LZZ0_9AGAR</name>
<evidence type="ECO:0000313" key="4">
    <source>
        <dbReference type="Proteomes" id="UP000308652"/>
    </source>
</evidence>
<evidence type="ECO:0000259" key="2">
    <source>
        <dbReference type="PROSITE" id="PS50181"/>
    </source>
</evidence>
<dbReference type="Pfam" id="PF12937">
    <property type="entry name" value="F-box-like"/>
    <property type="match status" value="1"/>
</dbReference>
<dbReference type="Proteomes" id="UP000308652">
    <property type="component" value="Unassembled WGS sequence"/>
</dbReference>
<dbReference type="PROSITE" id="PS50181">
    <property type="entry name" value="FBOX"/>
    <property type="match status" value="1"/>
</dbReference>